<dbReference type="InterPro" id="IPR035979">
    <property type="entry name" value="RBD_domain_sf"/>
</dbReference>
<accession>A0A4Y7JZM6</accession>
<organism evidence="3 4">
    <name type="scientific">Papaver somniferum</name>
    <name type="common">Opium poppy</name>
    <dbReference type="NCBI Taxonomy" id="3469"/>
    <lineage>
        <taxon>Eukaryota</taxon>
        <taxon>Viridiplantae</taxon>
        <taxon>Streptophyta</taxon>
        <taxon>Embryophyta</taxon>
        <taxon>Tracheophyta</taxon>
        <taxon>Spermatophyta</taxon>
        <taxon>Magnoliopsida</taxon>
        <taxon>Ranunculales</taxon>
        <taxon>Papaveraceae</taxon>
        <taxon>Papaveroideae</taxon>
        <taxon>Papaver</taxon>
    </lineage>
</organism>
<dbReference type="Gramene" id="RZC66533">
    <property type="protein sequence ID" value="RZC66533"/>
    <property type="gene ID" value="C5167_010223"/>
</dbReference>
<evidence type="ECO:0000313" key="4">
    <source>
        <dbReference type="Proteomes" id="UP000316621"/>
    </source>
</evidence>
<dbReference type="InterPro" id="IPR007201">
    <property type="entry name" value="Mei2-like_Rrm_C"/>
</dbReference>
<feature type="region of interest" description="Disordered" evidence="1">
    <location>
        <begin position="196"/>
        <end position="215"/>
    </location>
</feature>
<sequence>MAADRLNPYAREYYHSSLLPKITHPIHLPYDISSYNNILHFPPPPSISFNPTYFFASLDTTLAYSCRLPSPPNLNVLPADFSVGDCTTTQQTSPQPYCPKYCPNVNFNDMGLDYYHHWQQTGIQPPSLPLVSSYSYSSSPIMNQSRVSELNSTDEADYHQQQQAITVAAIASEYDDLVGNKKIIAEICEKEQPITTSLSPPYERGSSSRSSNSSRKIWKKGFNGYLKSRKMLIEFLDKHCQSENEKAKLSSTDKESLLTHLSAYDFVYLPIDFCTDANKGYAFVNFTNPTAAWKLNSFLNKYEWNVLNTKKIARVTYARRQGKEELVNYFDGTEFYCDSDELLPVCFVPYRDGSEKEMVKQSIVGKCIGYRKECYRHWCRCHSARNQKNV</sequence>
<dbReference type="GO" id="GO:0003676">
    <property type="term" value="F:nucleic acid binding"/>
    <property type="evidence" value="ECO:0007669"/>
    <property type="project" value="InterPro"/>
</dbReference>
<dbReference type="Proteomes" id="UP000316621">
    <property type="component" value="Chromosome 6"/>
</dbReference>
<keyword evidence="4" id="KW-1185">Reference proteome</keyword>
<proteinExistence type="predicted"/>
<gene>
    <name evidence="3" type="ORF">C5167_010223</name>
</gene>
<dbReference type="Pfam" id="PF04059">
    <property type="entry name" value="RRM_2"/>
    <property type="match status" value="1"/>
</dbReference>
<dbReference type="STRING" id="3469.A0A4Y7JZM6"/>
<dbReference type="EMBL" id="CM010720">
    <property type="protein sequence ID" value="RZC66533.1"/>
    <property type="molecule type" value="Genomic_DNA"/>
</dbReference>
<evidence type="ECO:0000259" key="2">
    <source>
        <dbReference type="Pfam" id="PF04059"/>
    </source>
</evidence>
<feature type="compositionally biased region" description="Low complexity" evidence="1">
    <location>
        <begin position="204"/>
        <end position="215"/>
    </location>
</feature>
<reference evidence="3 4" key="1">
    <citation type="journal article" date="2018" name="Science">
        <title>The opium poppy genome and morphinan production.</title>
        <authorList>
            <person name="Guo L."/>
            <person name="Winzer T."/>
            <person name="Yang X."/>
            <person name="Li Y."/>
            <person name="Ning Z."/>
            <person name="He Z."/>
            <person name="Teodor R."/>
            <person name="Lu Y."/>
            <person name="Bowser T.A."/>
            <person name="Graham I.A."/>
            <person name="Ye K."/>
        </authorList>
    </citation>
    <scope>NUCLEOTIDE SEQUENCE [LARGE SCALE GENOMIC DNA]</scope>
    <source>
        <strain evidence="4">cv. HN1</strain>
        <tissue evidence="3">Leaves</tissue>
    </source>
</reference>
<evidence type="ECO:0000256" key="1">
    <source>
        <dbReference type="SAM" id="MobiDB-lite"/>
    </source>
</evidence>
<feature type="domain" description="Mei2-like C-terminal RNA recognition motif" evidence="2">
    <location>
        <begin position="260"/>
        <end position="330"/>
    </location>
</feature>
<dbReference type="SUPFAM" id="SSF54928">
    <property type="entry name" value="RNA-binding domain, RBD"/>
    <property type="match status" value="1"/>
</dbReference>
<dbReference type="Gene3D" id="3.30.70.330">
    <property type="match status" value="1"/>
</dbReference>
<dbReference type="AlphaFoldDB" id="A0A4Y7JZM6"/>
<name>A0A4Y7JZM6_PAPSO</name>
<evidence type="ECO:0000313" key="3">
    <source>
        <dbReference type="EMBL" id="RZC66533.1"/>
    </source>
</evidence>
<dbReference type="InterPro" id="IPR012677">
    <property type="entry name" value="Nucleotide-bd_a/b_plait_sf"/>
</dbReference>
<protein>
    <recommendedName>
        <fullName evidence="2">Mei2-like C-terminal RNA recognition motif domain-containing protein</fullName>
    </recommendedName>
</protein>